<evidence type="ECO:0000259" key="3">
    <source>
        <dbReference type="Pfam" id="PF10079"/>
    </source>
</evidence>
<sequence>MELADTVSWDAKQYGKFSILIRDYLNQNEKTSAFYSKFPSKTNLVAQAHEKLGQYKNRDIVYAALKNQLSGLDLSSKQMENLEKLQLSNSVTITTGHQLNLLTGPLYFFYKIIEVLKACEEMNQIHREINFIPVFWMATEDHDFEEINHFYFKDQKFVWNKNANGAVGRLDLTGIESLFESFFQQLPDAQNAKSLKSLIENSYLNSKSLTEATRKLVQQLFGERGLLMIDGDDKDLKQLMIPAFQEDLLKNSAFKMVEKTNEKLAAENYSVQVNPREINLFYLGEGNIRERIVYENDSFQVLNSKFQFSKEEILEELKSHPEKFSPNVILRPLYQETILPNVCYVGGSGEIAYWLQLKDFFASQNILFPILSVRNSLLILTEKQKSKLEKLGISFEDLFLPLFELVQKNVKENSGTEIDFESYESQLNQMFETLESKASQTDISFSKMVRAQKTKQIKGLENMKKRLRKAEKIKHSDRVERIEILYSELFPFGNLQERIENFSEFWLNYGTGFVKEIHHEIRPIDFHFTIKTLP</sequence>
<dbReference type="InterPro" id="IPR011199">
    <property type="entry name" value="Bacillithiol_biosynth_BshC"/>
</dbReference>
<feature type="domain" description="Bacillithiol biosynthesis BshC C-terminal coiled-coil" evidence="4">
    <location>
        <begin position="378"/>
        <end position="530"/>
    </location>
</feature>
<dbReference type="NCBIfam" id="TIGR03998">
    <property type="entry name" value="thiol_BshC"/>
    <property type="match status" value="1"/>
</dbReference>
<keyword evidence="6" id="KW-1185">Reference proteome</keyword>
<accession>A0A838ZNP3</accession>
<dbReference type="PIRSF" id="PIRSF012535">
    <property type="entry name" value="UCP012535"/>
    <property type="match status" value="1"/>
</dbReference>
<dbReference type="HAMAP" id="MF_01867">
    <property type="entry name" value="BshC"/>
    <property type="match status" value="1"/>
</dbReference>
<dbReference type="Proteomes" id="UP000552241">
    <property type="component" value="Unassembled WGS sequence"/>
</dbReference>
<evidence type="ECO:0000313" key="6">
    <source>
        <dbReference type="Proteomes" id="UP000552241"/>
    </source>
</evidence>
<reference evidence="5 6" key="1">
    <citation type="submission" date="2020-07" db="EMBL/GenBank/DDBJ databases">
        <title>Moheibacter lacus sp. nov., a member of the family Flavobacteriaceae isolated from freshwater lake sediment.</title>
        <authorList>
            <person name="Liu Y."/>
        </authorList>
    </citation>
    <scope>NUCLEOTIDE SEQUENCE [LARGE SCALE GENOMIC DNA]</scope>
    <source>
        <strain evidence="5 6">BDHS18</strain>
    </source>
</reference>
<evidence type="ECO:0000256" key="2">
    <source>
        <dbReference type="HAMAP-Rule" id="MF_01867"/>
    </source>
</evidence>
<evidence type="ECO:0000256" key="1">
    <source>
        <dbReference type="ARBA" id="ARBA00022598"/>
    </source>
</evidence>
<name>A0A838ZNP3_9FLAO</name>
<dbReference type="EC" id="6.-.-.-" evidence="2"/>
<protein>
    <recommendedName>
        <fullName evidence="2">Putative cysteine ligase BshC</fullName>
        <ecNumber evidence="2">6.-.-.-</ecNumber>
    </recommendedName>
</protein>
<gene>
    <name evidence="2 5" type="primary">bshC</name>
    <name evidence="5" type="ORF">HU137_03825</name>
</gene>
<comment type="similarity">
    <text evidence="2">Belongs to the BshC family.</text>
</comment>
<dbReference type="GO" id="GO:0016874">
    <property type="term" value="F:ligase activity"/>
    <property type="evidence" value="ECO:0007669"/>
    <property type="project" value="UniProtKB-UniRule"/>
</dbReference>
<evidence type="ECO:0000313" key="5">
    <source>
        <dbReference type="EMBL" id="MBA5628897.1"/>
    </source>
</evidence>
<comment type="caution">
    <text evidence="5">The sequence shown here is derived from an EMBL/GenBank/DDBJ whole genome shotgun (WGS) entry which is preliminary data.</text>
</comment>
<dbReference type="Pfam" id="PF10079">
    <property type="entry name" value="Rossmann-like_BshC"/>
    <property type="match status" value="1"/>
</dbReference>
<dbReference type="Pfam" id="PF24850">
    <property type="entry name" value="CC_BshC"/>
    <property type="match status" value="1"/>
</dbReference>
<dbReference type="InterPro" id="IPR055398">
    <property type="entry name" value="Rossmann-like_BshC"/>
</dbReference>
<evidence type="ECO:0000259" key="4">
    <source>
        <dbReference type="Pfam" id="PF24850"/>
    </source>
</evidence>
<dbReference type="AlphaFoldDB" id="A0A838ZNP3"/>
<feature type="domain" description="Bacillithiol biosynthesis BshC N-terminal Rossmann-like" evidence="3">
    <location>
        <begin position="17"/>
        <end position="375"/>
    </location>
</feature>
<organism evidence="5 6">
    <name type="scientific">Moheibacter lacus</name>
    <dbReference type="NCBI Taxonomy" id="2745851"/>
    <lineage>
        <taxon>Bacteria</taxon>
        <taxon>Pseudomonadati</taxon>
        <taxon>Bacteroidota</taxon>
        <taxon>Flavobacteriia</taxon>
        <taxon>Flavobacteriales</taxon>
        <taxon>Weeksellaceae</taxon>
        <taxon>Moheibacter</taxon>
    </lineage>
</organism>
<dbReference type="EMBL" id="JACDZE010000001">
    <property type="protein sequence ID" value="MBA5628897.1"/>
    <property type="molecule type" value="Genomic_DNA"/>
</dbReference>
<dbReference type="RefSeq" id="WP_182042476.1">
    <property type="nucleotide sequence ID" value="NZ_JACDZE010000001.1"/>
</dbReference>
<dbReference type="InterPro" id="IPR055399">
    <property type="entry name" value="CC_BshC"/>
</dbReference>
<keyword evidence="1 2" id="KW-0436">Ligase</keyword>
<proteinExistence type="inferred from homology"/>